<sequence>MRTNRVPGKYTARVSRRGGNAGGSGIAESRNAVSGSAAARGAASSGAASRGAVSRGATSGSAATRGAASRGAASGSAASRSVAGRGAASRGAASGSAAGGRAGGRGRGGRGGGDGRGGRESGLSGSSESDDLRSVPAFSYIGVSKLSCSPCRIWINAYNSLGGPKFYTRGSHGKWYWPWGMPGLEAQQLRTRVVQAICHEYIEHQRSHNRLRSASDSTDASSQGAQVPTASGEDEFAASEASAWALLLYGSEAS</sequence>
<dbReference type="Proteomes" id="UP000276215">
    <property type="component" value="Unassembled WGS sequence"/>
</dbReference>
<name>A0A3N4J910_9PEZI</name>
<protein>
    <submittedName>
        <fullName evidence="2">Uncharacterized protein</fullName>
    </submittedName>
</protein>
<dbReference type="Pfam" id="PF14441">
    <property type="entry name" value="OTT_1508_deam"/>
    <property type="match status" value="1"/>
</dbReference>
<feature type="compositionally biased region" description="Polar residues" evidence="1">
    <location>
        <begin position="212"/>
        <end position="229"/>
    </location>
</feature>
<feature type="region of interest" description="Disordered" evidence="1">
    <location>
        <begin position="208"/>
        <end position="234"/>
    </location>
</feature>
<evidence type="ECO:0000256" key="1">
    <source>
        <dbReference type="SAM" id="MobiDB-lite"/>
    </source>
</evidence>
<feature type="region of interest" description="Disordered" evidence="1">
    <location>
        <begin position="1"/>
        <end position="130"/>
    </location>
</feature>
<proteinExistence type="predicted"/>
<gene>
    <name evidence="2" type="ORF">L873DRAFT_1394101</name>
</gene>
<organism evidence="2 3">
    <name type="scientific">Choiromyces venosus 120613-1</name>
    <dbReference type="NCBI Taxonomy" id="1336337"/>
    <lineage>
        <taxon>Eukaryota</taxon>
        <taxon>Fungi</taxon>
        <taxon>Dikarya</taxon>
        <taxon>Ascomycota</taxon>
        <taxon>Pezizomycotina</taxon>
        <taxon>Pezizomycetes</taxon>
        <taxon>Pezizales</taxon>
        <taxon>Tuberaceae</taxon>
        <taxon>Choiromyces</taxon>
    </lineage>
</organism>
<feature type="compositionally biased region" description="Gly residues" evidence="1">
    <location>
        <begin position="97"/>
        <end position="115"/>
    </location>
</feature>
<dbReference type="AlphaFoldDB" id="A0A3N4J910"/>
<evidence type="ECO:0000313" key="2">
    <source>
        <dbReference type="EMBL" id="RPA94772.1"/>
    </source>
</evidence>
<dbReference type="InterPro" id="IPR027796">
    <property type="entry name" value="OTT_1508_deam-like"/>
</dbReference>
<feature type="compositionally biased region" description="Low complexity" evidence="1">
    <location>
        <begin position="32"/>
        <end position="96"/>
    </location>
</feature>
<evidence type="ECO:0000313" key="3">
    <source>
        <dbReference type="Proteomes" id="UP000276215"/>
    </source>
</evidence>
<accession>A0A3N4J910</accession>
<reference evidence="2 3" key="1">
    <citation type="journal article" date="2018" name="Nat. Ecol. Evol.">
        <title>Pezizomycetes genomes reveal the molecular basis of ectomycorrhizal truffle lifestyle.</title>
        <authorList>
            <person name="Murat C."/>
            <person name="Payen T."/>
            <person name="Noel B."/>
            <person name="Kuo A."/>
            <person name="Morin E."/>
            <person name="Chen J."/>
            <person name="Kohler A."/>
            <person name="Krizsan K."/>
            <person name="Balestrini R."/>
            <person name="Da Silva C."/>
            <person name="Montanini B."/>
            <person name="Hainaut M."/>
            <person name="Levati E."/>
            <person name="Barry K.W."/>
            <person name="Belfiori B."/>
            <person name="Cichocki N."/>
            <person name="Clum A."/>
            <person name="Dockter R.B."/>
            <person name="Fauchery L."/>
            <person name="Guy J."/>
            <person name="Iotti M."/>
            <person name="Le Tacon F."/>
            <person name="Lindquist E.A."/>
            <person name="Lipzen A."/>
            <person name="Malagnac F."/>
            <person name="Mello A."/>
            <person name="Molinier V."/>
            <person name="Miyauchi S."/>
            <person name="Poulain J."/>
            <person name="Riccioni C."/>
            <person name="Rubini A."/>
            <person name="Sitrit Y."/>
            <person name="Splivallo R."/>
            <person name="Traeger S."/>
            <person name="Wang M."/>
            <person name="Zifcakova L."/>
            <person name="Wipf D."/>
            <person name="Zambonelli A."/>
            <person name="Paolocci F."/>
            <person name="Nowrousian M."/>
            <person name="Ottonello S."/>
            <person name="Baldrian P."/>
            <person name="Spatafora J.W."/>
            <person name="Henrissat B."/>
            <person name="Nagy L.G."/>
            <person name="Aury J.M."/>
            <person name="Wincker P."/>
            <person name="Grigoriev I.V."/>
            <person name="Bonfante P."/>
            <person name="Martin F.M."/>
        </authorList>
    </citation>
    <scope>NUCLEOTIDE SEQUENCE [LARGE SCALE GENOMIC DNA]</scope>
    <source>
        <strain evidence="2 3">120613-1</strain>
    </source>
</reference>
<keyword evidence="3" id="KW-1185">Reference proteome</keyword>
<dbReference type="EMBL" id="ML120433">
    <property type="protein sequence ID" value="RPA94772.1"/>
    <property type="molecule type" value="Genomic_DNA"/>
</dbReference>
<dbReference type="OrthoDB" id="4186169at2759"/>